<proteinExistence type="predicted"/>
<evidence type="ECO:0000313" key="3">
    <source>
        <dbReference type="Proteomes" id="UP000182149"/>
    </source>
</evidence>
<evidence type="ECO:0000256" key="1">
    <source>
        <dbReference type="SAM" id="MobiDB-lite"/>
    </source>
</evidence>
<name>A0A1L8QSH9_9ENTE</name>
<dbReference type="Proteomes" id="UP000182149">
    <property type="component" value="Unassembled WGS sequence"/>
</dbReference>
<reference evidence="2 3" key="1">
    <citation type="submission" date="2014-12" db="EMBL/GenBank/DDBJ databases">
        <title>Draft genome sequences of 29 type strains of Enterococci.</title>
        <authorList>
            <person name="Zhong Z."/>
            <person name="Sun Z."/>
            <person name="Liu W."/>
            <person name="Zhang W."/>
            <person name="Zhang H."/>
        </authorList>
    </citation>
    <scope>NUCLEOTIDE SEQUENCE [LARGE SCALE GENOMIC DNA]</scope>
    <source>
        <strain evidence="2 3">DSM 17690</strain>
    </source>
</reference>
<feature type="region of interest" description="Disordered" evidence="1">
    <location>
        <begin position="123"/>
        <end position="142"/>
    </location>
</feature>
<dbReference type="STRING" id="328396.RU93_GL002229"/>
<gene>
    <name evidence="2" type="ORF">RU93_GL002229</name>
</gene>
<evidence type="ECO:0000313" key="2">
    <source>
        <dbReference type="EMBL" id="OJG10450.1"/>
    </source>
</evidence>
<accession>A0A1L8QSH9</accession>
<comment type="caution">
    <text evidence="2">The sequence shown here is derived from an EMBL/GenBank/DDBJ whole genome shotgun (WGS) entry which is preliminary data.</text>
</comment>
<protein>
    <submittedName>
        <fullName evidence="2">Uncharacterized protein</fullName>
    </submittedName>
</protein>
<dbReference type="AlphaFoldDB" id="A0A1L8QSH9"/>
<organism evidence="2 3">
    <name type="scientific">Enterococcus aquimarinus</name>
    <dbReference type="NCBI Taxonomy" id="328396"/>
    <lineage>
        <taxon>Bacteria</taxon>
        <taxon>Bacillati</taxon>
        <taxon>Bacillota</taxon>
        <taxon>Bacilli</taxon>
        <taxon>Lactobacillales</taxon>
        <taxon>Enterococcaceae</taxon>
        <taxon>Enterococcus</taxon>
    </lineage>
</organism>
<sequence length="160" mass="18833">MKESERSIQMKFVEGSYATPQSAFLAVERLQAQGYEKKDIRLISNEATRHEYHQLASIDITTEHELTEEAKEHRSLWEKIKDAFSDESYNEEEIQSDQHLLYDYREDLQKGYIVILIEGEPKDRLPDEEVPSGYPNESIETLREKEIETELGYNRHDPIL</sequence>
<dbReference type="OrthoDB" id="2334846at2"/>
<dbReference type="EMBL" id="JXKD01000008">
    <property type="protein sequence ID" value="OJG10450.1"/>
    <property type="molecule type" value="Genomic_DNA"/>
</dbReference>
<keyword evidence="3" id="KW-1185">Reference proteome</keyword>